<evidence type="ECO:0000256" key="2">
    <source>
        <dbReference type="ARBA" id="ARBA00023015"/>
    </source>
</evidence>
<feature type="domain" description="HTH lysR-type" evidence="5">
    <location>
        <begin position="10"/>
        <end position="62"/>
    </location>
</feature>
<dbReference type="GO" id="GO:0003700">
    <property type="term" value="F:DNA-binding transcription factor activity"/>
    <property type="evidence" value="ECO:0007669"/>
    <property type="project" value="InterPro"/>
</dbReference>
<dbReference type="PROSITE" id="PS50931">
    <property type="entry name" value="HTH_LYSR"/>
    <property type="match status" value="1"/>
</dbReference>
<organism evidence="6 7">
    <name type="scientific">Cystobacter fuscus</name>
    <dbReference type="NCBI Taxonomy" id="43"/>
    <lineage>
        <taxon>Bacteria</taxon>
        <taxon>Pseudomonadati</taxon>
        <taxon>Myxococcota</taxon>
        <taxon>Myxococcia</taxon>
        <taxon>Myxococcales</taxon>
        <taxon>Cystobacterineae</taxon>
        <taxon>Archangiaceae</taxon>
        <taxon>Cystobacter</taxon>
    </lineage>
</organism>
<keyword evidence="4" id="KW-0804">Transcription</keyword>
<evidence type="ECO:0000313" key="6">
    <source>
        <dbReference type="EMBL" id="ATB39475.1"/>
    </source>
</evidence>
<dbReference type="InterPro" id="IPR036388">
    <property type="entry name" value="WH-like_DNA-bd_sf"/>
</dbReference>
<dbReference type="GO" id="GO:0043565">
    <property type="term" value="F:sequence-specific DNA binding"/>
    <property type="evidence" value="ECO:0007669"/>
    <property type="project" value="TreeGrafter"/>
</dbReference>
<dbReference type="Gene3D" id="3.40.190.290">
    <property type="match status" value="1"/>
</dbReference>
<keyword evidence="2" id="KW-0805">Transcription regulation</keyword>
<evidence type="ECO:0000259" key="5">
    <source>
        <dbReference type="PROSITE" id="PS50931"/>
    </source>
</evidence>
<sequence length="306" mass="33843">MATVNQLLAMRAFVRVVETGSFSRAADQLAQPRSTISKLVTDLEKHLGIKLMHRTTRALAVTSDGLEYYRRAERLIAELDAMDHAVRGRKLKPSGHLRVDAPATFATTLLIPALPDFHREYPDITIALGISDRTINIVGEGVDCVLRAGKLGDMAMVGRTLTELRYVTCASPAYLQRMGTPATPRELERHHLRAGYFFAATGKADPLIFEKGAERHDIVAAEFSTNEGNGLLALMLAGLGIGQHLRRCVQPYLDSGELVPLLEDWSRPPLPLHVLYPPNRHQHARLKVFVDWVRQTFGDAASAVDP</sequence>
<dbReference type="RefSeq" id="WP_232537753.1">
    <property type="nucleotide sequence ID" value="NZ_CP022098.1"/>
</dbReference>
<evidence type="ECO:0000256" key="1">
    <source>
        <dbReference type="ARBA" id="ARBA00009437"/>
    </source>
</evidence>
<dbReference type="EMBL" id="CP022098">
    <property type="protein sequence ID" value="ATB39475.1"/>
    <property type="molecule type" value="Genomic_DNA"/>
</dbReference>
<reference evidence="6 7" key="1">
    <citation type="submission" date="2017-06" db="EMBL/GenBank/DDBJ databases">
        <title>Sequencing and comparative analysis of myxobacterial genomes.</title>
        <authorList>
            <person name="Rupp O."/>
            <person name="Goesmann A."/>
            <person name="Sogaard-Andersen L."/>
        </authorList>
    </citation>
    <scope>NUCLEOTIDE SEQUENCE [LARGE SCALE GENOMIC DNA]</scope>
    <source>
        <strain evidence="6 7">DSM 52655</strain>
    </source>
</reference>
<dbReference type="Pfam" id="PF03466">
    <property type="entry name" value="LysR_substrate"/>
    <property type="match status" value="1"/>
</dbReference>
<dbReference type="GO" id="GO:0006351">
    <property type="term" value="P:DNA-templated transcription"/>
    <property type="evidence" value="ECO:0007669"/>
    <property type="project" value="TreeGrafter"/>
</dbReference>
<dbReference type="InterPro" id="IPR005119">
    <property type="entry name" value="LysR_subst-bd"/>
</dbReference>
<evidence type="ECO:0000256" key="4">
    <source>
        <dbReference type="ARBA" id="ARBA00023163"/>
    </source>
</evidence>
<dbReference type="InterPro" id="IPR058163">
    <property type="entry name" value="LysR-type_TF_proteobact-type"/>
</dbReference>
<dbReference type="SUPFAM" id="SSF53850">
    <property type="entry name" value="Periplasmic binding protein-like II"/>
    <property type="match status" value="1"/>
</dbReference>
<dbReference type="Pfam" id="PF00126">
    <property type="entry name" value="HTH_1"/>
    <property type="match status" value="1"/>
</dbReference>
<keyword evidence="3" id="KW-0238">DNA-binding</keyword>
<proteinExistence type="inferred from homology"/>
<evidence type="ECO:0000313" key="7">
    <source>
        <dbReference type="Proteomes" id="UP000217257"/>
    </source>
</evidence>
<comment type="similarity">
    <text evidence="1">Belongs to the LysR transcriptional regulatory family.</text>
</comment>
<dbReference type="PANTHER" id="PTHR30537">
    <property type="entry name" value="HTH-TYPE TRANSCRIPTIONAL REGULATOR"/>
    <property type="match status" value="1"/>
</dbReference>
<protein>
    <submittedName>
        <fullName evidence="6">LysR family transcriptional regulator</fullName>
    </submittedName>
</protein>
<gene>
    <name evidence="6" type="ORF">CYFUS_004919</name>
</gene>
<name>A0A250J6B3_9BACT</name>
<dbReference type="InterPro" id="IPR000847">
    <property type="entry name" value="LysR_HTH_N"/>
</dbReference>
<dbReference type="SUPFAM" id="SSF46785">
    <property type="entry name" value="Winged helix' DNA-binding domain"/>
    <property type="match status" value="1"/>
</dbReference>
<dbReference type="Proteomes" id="UP000217257">
    <property type="component" value="Chromosome"/>
</dbReference>
<accession>A0A250J6B3</accession>
<dbReference type="KEGG" id="cfus:CYFUS_004919"/>
<dbReference type="AlphaFoldDB" id="A0A250J6B3"/>
<dbReference type="CDD" id="cd08472">
    <property type="entry name" value="PBP2_CrgA_like_3"/>
    <property type="match status" value="1"/>
</dbReference>
<dbReference type="PANTHER" id="PTHR30537:SF72">
    <property type="entry name" value="LYSR FAMILY TRANSCRIPTIONAL REGULATOR"/>
    <property type="match status" value="1"/>
</dbReference>
<dbReference type="Gene3D" id="1.10.10.10">
    <property type="entry name" value="Winged helix-like DNA-binding domain superfamily/Winged helix DNA-binding domain"/>
    <property type="match status" value="1"/>
</dbReference>
<dbReference type="FunFam" id="1.10.10.10:FF:000001">
    <property type="entry name" value="LysR family transcriptional regulator"/>
    <property type="match status" value="1"/>
</dbReference>
<evidence type="ECO:0000256" key="3">
    <source>
        <dbReference type="ARBA" id="ARBA00023125"/>
    </source>
</evidence>
<dbReference type="InterPro" id="IPR036390">
    <property type="entry name" value="WH_DNA-bd_sf"/>
</dbReference>